<gene>
    <name evidence="1" type="ORF">HNR15_002994</name>
</gene>
<sequence length="89" mass="9855">MLHERWELSGSVALRPEPFGALAYDFDSRRLTFLKSPGLVRVVRALGAGGDVEAALVAGDVPQEQWPRYLEALTRLAEHRMLRPAEVAA</sequence>
<dbReference type="AlphaFoldDB" id="A0A853DMQ3"/>
<dbReference type="NCBIfam" id="TIGR03967">
    <property type="entry name" value="mycofact_MftB"/>
    <property type="match status" value="1"/>
</dbReference>
<organism evidence="1 2">
    <name type="scientific">Allobranchiibius huperziae</name>
    <dbReference type="NCBI Taxonomy" id="1874116"/>
    <lineage>
        <taxon>Bacteria</taxon>
        <taxon>Bacillati</taxon>
        <taxon>Actinomycetota</taxon>
        <taxon>Actinomycetes</taxon>
        <taxon>Micrococcales</taxon>
        <taxon>Dermacoccaceae</taxon>
        <taxon>Allobranchiibius</taxon>
    </lineage>
</organism>
<accession>A0A853DMQ3</accession>
<dbReference type="Proteomes" id="UP000571817">
    <property type="component" value="Unassembled WGS sequence"/>
</dbReference>
<protein>
    <submittedName>
        <fullName evidence="1">Putative mycofactocin binding protein MftB</fullName>
    </submittedName>
</protein>
<proteinExistence type="predicted"/>
<evidence type="ECO:0000313" key="1">
    <source>
        <dbReference type="EMBL" id="NYJ76031.1"/>
    </source>
</evidence>
<dbReference type="RefSeq" id="WP_179483133.1">
    <property type="nucleotide sequence ID" value="NZ_JACCFW010000001.1"/>
</dbReference>
<dbReference type="InterPro" id="IPR023850">
    <property type="entry name" value="MftB"/>
</dbReference>
<dbReference type="Pfam" id="PF26520">
    <property type="entry name" value="MftB_chaperone"/>
    <property type="match status" value="1"/>
</dbReference>
<name>A0A853DMQ3_9MICO</name>
<keyword evidence="2" id="KW-1185">Reference proteome</keyword>
<reference evidence="1 2" key="1">
    <citation type="submission" date="2020-07" db="EMBL/GenBank/DDBJ databases">
        <title>Sequencing the genomes of 1000 actinobacteria strains.</title>
        <authorList>
            <person name="Klenk H.-P."/>
        </authorList>
    </citation>
    <scope>NUCLEOTIDE SEQUENCE [LARGE SCALE GENOMIC DNA]</scope>
    <source>
        <strain evidence="1 2">DSM 29531</strain>
    </source>
</reference>
<evidence type="ECO:0000313" key="2">
    <source>
        <dbReference type="Proteomes" id="UP000571817"/>
    </source>
</evidence>
<dbReference type="EMBL" id="JACCFW010000001">
    <property type="protein sequence ID" value="NYJ76031.1"/>
    <property type="molecule type" value="Genomic_DNA"/>
</dbReference>
<comment type="caution">
    <text evidence="1">The sequence shown here is derived from an EMBL/GenBank/DDBJ whole genome shotgun (WGS) entry which is preliminary data.</text>
</comment>